<dbReference type="SUPFAM" id="SSF56935">
    <property type="entry name" value="Porins"/>
    <property type="match status" value="1"/>
</dbReference>
<dbReference type="Pfam" id="PF00593">
    <property type="entry name" value="TonB_dep_Rec_b-barrel"/>
    <property type="match status" value="1"/>
</dbReference>
<dbReference type="Proteomes" id="UP001302249">
    <property type="component" value="Chromosome"/>
</dbReference>
<organism evidence="8 9">
    <name type="scientific">Stakelama saccharophila</name>
    <dbReference type="NCBI Taxonomy" id="3075605"/>
    <lineage>
        <taxon>Bacteria</taxon>
        <taxon>Pseudomonadati</taxon>
        <taxon>Pseudomonadota</taxon>
        <taxon>Alphaproteobacteria</taxon>
        <taxon>Sphingomonadales</taxon>
        <taxon>Sphingomonadaceae</taxon>
        <taxon>Stakelama</taxon>
    </lineage>
</organism>
<name>A0ABZ0B8X2_9SPHN</name>
<dbReference type="Pfam" id="PF07715">
    <property type="entry name" value="Plug"/>
    <property type="match status" value="1"/>
</dbReference>
<dbReference type="Gene3D" id="2.40.170.20">
    <property type="entry name" value="TonB-dependent receptor, beta-barrel domain"/>
    <property type="match status" value="1"/>
</dbReference>
<dbReference type="InterPro" id="IPR036942">
    <property type="entry name" value="Beta-barrel_TonB_sf"/>
</dbReference>
<keyword evidence="5" id="KW-0732">Signal</keyword>
<keyword evidence="8" id="KW-0675">Receptor</keyword>
<feature type="domain" description="TonB-dependent receptor plug" evidence="7">
    <location>
        <begin position="66"/>
        <end position="161"/>
    </location>
</feature>
<reference evidence="8 9" key="1">
    <citation type="submission" date="2023-09" db="EMBL/GenBank/DDBJ databases">
        <authorList>
            <person name="Rey-Velasco X."/>
        </authorList>
    </citation>
    <scope>NUCLEOTIDE SEQUENCE [LARGE SCALE GENOMIC DNA]</scope>
    <source>
        <strain evidence="8 9">W311</strain>
    </source>
</reference>
<dbReference type="PANTHER" id="PTHR40980:SF3">
    <property type="entry name" value="TONB-DEPENDENT RECEPTOR-LIKE BETA-BARREL DOMAIN-CONTAINING PROTEIN"/>
    <property type="match status" value="1"/>
</dbReference>
<sequence length="931" mass="101995">MRASISLCGTTSAIALALLSQPAMGQTASETPEQQKLPDDQVPVASGNEIVVTGVRQSLETAQAIKRNADQIVDVIAAEDIGKLPDITASASLARIAGIQVTRNAGTAQNVRIRGLPDVSTTYNGRSIFTGSGRNVAIQDFPAASVARLEVYKSSTANLVEPGIAGQVNVVSRKPLDFKGFKLAGSLNMRHFTQSGDVDWNGNLLISDRWDTGIGEIGVLLNGNLAYTDFMDSIRQQSQVIQVAQPSQTDSPGFRFPNSQAIIINQGHRWRPSVNAAVQWRPSGDLELYADGLFQGYRGRDRNRNLTSPLLDTGADLGGPIRFEDVVLEDGTNQAQGFTAVGGRRPEGHNDAFNANTNTYQVGGGAIYNHDRFHASTDVAYSQSTYWYDQANIDFAFARTPVRDVEFDSNSADGGPIFGFRDFNLADPENFVFRGLYEHRHVSKGHDVQARLHLQYDIGAGFLENIQAGIRYDDRTSSVRDGTRYQNVEAQHILYPELPVSLYNTTPGFAFGGTGGILPRTWISPRPESIFENLGELRDIVGFPEGPTPYNQLNTFDANEKSYTGYAQVKYNVDIGFPVDGLIGLRAVRTEDRLDGISRNVEPDPAGGGDVVTFTPVTDRNGFTDLLPNFSARLKFRDDLQLRAAFTKTRTRAAFGQLNPSLNIAPPQGVCDADSPNYDPENCVRTGSGGNPDLSPITSDNYDLSLEYYFARTGSLTLALFRHDVTGFISSFSAVTDDPELGRLRITRPENGGKGRLQGLEMSFHTFFDLQVLPKWARDFGVNANYTYIDHGSELPPEGLGQYLPGLQPVAGVSKHTFNVAGYYETRTFSARLAYHYRSRFVFNYTRVNNPGLPEGPGPGIVSPVMQDGRGILDFSAGITPQPNVTIALNMSNLLATPLSRDRAYDQTGARFPTFVEYLERTVSLGVRFRF</sequence>
<dbReference type="InterPro" id="IPR037066">
    <property type="entry name" value="Plug_dom_sf"/>
</dbReference>
<evidence type="ECO:0000256" key="1">
    <source>
        <dbReference type="ARBA" id="ARBA00004442"/>
    </source>
</evidence>
<evidence type="ECO:0000259" key="6">
    <source>
        <dbReference type="Pfam" id="PF00593"/>
    </source>
</evidence>
<evidence type="ECO:0000256" key="5">
    <source>
        <dbReference type="SAM" id="SignalP"/>
    </source>
</evidence>
<dbReference type="Gene3D" id="2.170.130.10">
    <property type="entry name" value="TonB-dependent receptor, plug domain"/>
    <property type="match status" value="1"/>
</dbReference>
<evidence type="ECO:0000259" key="7">
    <source>
        <dbReference type="Pfam" id="PF07715"/>
    </source>
</evidence>
<evidence type="ECO:0000313" key="8">
    <source>
        <dbReference type="EMBL" id="WNO53566.1"/>
    </source>
</evidence>
<evidence type="ECO:0000256" key="2">
    <source>
        <dbReference type="ARBA" id="ARBA00023136"/>
    </source>
</evidence>
<accession>A0ABZ0B8X2</accession>
<gene>
    <name evidence="8" type="ORF">RPR59_14180</name>
</gene>
<dbReference type="InterPro" id="IPR010104">
    <property type="entry name" value="TonB_rcpt_bac"/>
</dbReference>
<protein>
    <submittedName>
        <fullName evidence="8">TonB-dependent receptor</fullName>
    </submittedName>
</protein>
<dbReference type="EMBL" id="CP135076">
    <property type="protein sequence ID" value="WNO53566.1"/>
    <property type="molecule type" value="Genomic_DNA"/>
</dbReference>
<dbReference type="InterPro" id="IPR012910">
    <property type="entry name" value="Plug_dom"/>
</dbReference>
<evidence type="ECO:0000256" key="3">
    <source>
        <dbReference type="ARBA" id="ARBA00023237"/>
    </source>
</evidence>
<proteinExistence type="inferred from homology"/>
<dbReference type="RefSeq" id="WP_313915129.1">
    <property type="nucleotide sequence ID" value="NZ_CP135076.1"/>
</dbReference>
<keyword evidence="9" id="KW-1185">Reference proteome</keyword>
<keyword evidence="3" id="KW-0998">Cell outer membrane</keyword>
<feature type="signal peptide" evidence="5">
    <location>
        <begin position="1"/>
        <end position="25"/>
    </location>
</feature>
<dbReference type="CDD" id="cd01347">
    <property type="entry name" value="ligand_gated_channel"/>
    <property type="match status" value="1"/>
</dbReference>
<keyword evidence="2 4" id="KW-0472">Membrane</keyword>
<comment type="similarity">
    <text evidence="4">Belongs to the TonB-dependent receptor family.</text>
</comment>
<dbReference type="PANTHER" id="PTHR40980">
    <property type="entry name" value="PLUG DOMAIN-CONTAINING PROTEIN"/>
    <property type="match status" value="1"/>
</dbReference>
<comment type="subcellular location">
    <subcellularLocation>
        <location evidence="1 4">Cell outer membrane</location>
    </subcellularLocation>
</comment>
<dbReference type="InterPro" id="IPR000531">
    <property type="entry name" value="Beta-barrel_TonB"/>
</dbReference>
<feature type="chain" id="PRO_5045466777" evidence="5">
    <location>
        <begin position="26"/>
        <end position="931"/>
    </location>
</feature>
<feature type="domain" description="TonB-dependent receptor-like beta-barrel" evidence="6">
    <location>
        <begin position="403"/>
        <end position="894"/>
    </location>
</feature>
<evidence type="ECO:0000313" key="9">
    <source>
        <dbReference type="Proteomes" id="UP001302249"/>
    </source>
</evidence>
<dbReference type="NCBIfam" id="TIGR01782">
    <property type="entry name" value="TonB-Xanth-Caul"/>
    <property type="match status" value="1"/>
</dbReference>
<evidence type="ECO:0000256" key="4">
    <source>
        <dbReference type="RuleBase" id="RU003357"/>
    </source>
</evidence>
<keyword evidence="4" id="KW-0798">TonB box</keyword>